<evidence type="ECO:0000313" key="1">
    <source>
        <dbReference type="EMBL" id="GFQ63790.1"/>
    </source>
</evidence>
<gene>
    <name evidence="1" type="ORF">TNCT_215121</name>
</gene>
<keyword evidence="2" id="KW-1185">Reference proteome</keyword>
<dbReference type="EMBL" id="BMAO01009958">
    <property type="protein sequence ID" value="GFQ63790.1"/>
    <property type="molecule type" value="Genomic_DNA"/>
</dbReference>
<dbReference type="AlphaFoldDB" id="A0A8X6EWB0"/>
<name>A0A8X6EWB0_TRICU</name>
<dbReference type="Proteomes" id="UP000887116">
    <property type="component" value="Unassembled WGS sequence"/>
</dbReference>
<reference evidence="1" key="1">
    <citation type="submission" date="2020-07" db="EMBL/GenBank/DDBJ databases">
        <title>Multicomponent nature underlies the extraordinary mechanical properties of spider dragline silk.</title>
        <authorList>
            <person name="Kono N."/>
            <person name="Nakamura H."/>
            <person name="Mori M."/>
            <person name="Yoshida Y."/>
            <person name="Ohtoshi R."/>
            <person name="Malay A.D."/>
            <person name="Moran D.A.P."/>
            <person name="Tomita M."/>
            <person name="Numata K."/>
            <person name="Arakawa K."/>
        </authorList>
    </citation>
    <scope>NUCLEOTIDE SEQUENCE</scope>
</reference>
<sequence>MITPGLSFALAVSNNIPNQMAAHVNISSASSNDKNQTNENISMEAIKAIQNQNEGSTFLHAIMEIKKIFTLFPNLLSEMEKSFN</sequence>
<comment type="caution">
    <text evidence="1">The sequence shown here is derived from an EMBL/GenBank/DDBJ whole genome shotgun (WGS) entry which is preliminary data.</text>
</comment>
<evidence type="ECO:0000313" key="2">
    <source>
        <dbReference type="Proteomes" id="UP000887116"/>
    </source>
</evidence>
<protein>
    <submittedName>
        <fullName evidence="1">Uncharacterized protein</fullName>
    </submittedName>
</protein>
<organism evidence="1 2">
    <name type="scientific">Trichonephila clavata</name>
    <name type="common">Joro spider</name>
    <name type="synonym">Nephila clavata</name>
    <dbReference type="NCBI Taxonomy" id="2740835"/>
    <lineage>
        <taxon>Eukaryota</taxon>
        <taxon>Metazoa</taxon>
        <taxon>Ecdysozoa</taxon>
        <taxon>Arthropoda</taxon>
        <taxon>Chelicerata</taxon>
        <taxon>Arachnida</taxon>
        <taxon>Araneae</taxon>
        <taxon>Araneomorphae</taxon>
        <taxon>Entelegynae</taxon>
        <taxon>Araneoidea</taxon>
        <taxon>Nephilidae</taxon>
        <taxon>Trichonephila</taxon>
    </lineage>
</organism>
<proteinExistence type="predicted"/>
<accession>A0A8X6EWB0</accession>